<accession>A0A383RNF5</accession>
<dbReference type="InterPro" id="IPR012659">
    <property type="entry name" value="CHP02444"/>
</dbReference>
<evidence type="ECO:0008006" key="3">
    <source>
        <dbReference type="Google" id="ProtNLM"/>
    </source>
</evidence>
<dbReference type="AlphaFoldDB" id="A0A383RNF5"/>
<organism evidence="1 2">
    <name type="scientific">Pseudomonas reidholzensis</name>
    <dbReference type="NCBI Taxonomy" id="1785162"/>
    <lineage>
        <taxon>Bacteria</taxon>
        <taxon>Pseudomonadati</taxon>
        <taxon>Pseudomonadota</taxon>
        <taxon>Gammaproteobacteria</taxon>
        <taxon>Pseudomonadales</taxon>
        <taxon>Pseudomonadaceae</taxon>
        <taxon>Pseudomonas</taxon>
    </lineage>
</organism>
<evidence type="ECO:0000313" key="1">
    <source>
        <dbReference type="EMBL" id="SYX88096.1"/>
    </source>
</evidence>
<dbReference type="RefSeq" id="WP_119137281.1">
    <property type="nucleotide sequence ID" value="NZ_CBCSFL010000002.1"/>
</dbReference>
<name>A0A383RNF5_9PSED</name>
<protein>
    <recommendedName>
        <fullName evidence="3">TIGR02444 family protein</fullName>
    </recommendedName>
</protein>
<proteinExistence type="predicted"/>
<sequence length="160" mass="17872">MHTDLWNHALALYAKPGVEDACLALQQRGGDVCLLLCATWLQARRVAPSAERITALREVAEPWQRHVVTPLRSLRQQWRTAAHDDAPLAALREQVKGLELQAERTLLERLQETSRQWPAGSHEATDDWLVRLAPGLGRDHDALQQLRVAAVGLQDAEDGV</sequence>
<dbReference type="NCBIfam" id="TIGR02444">
    <property type="entry name" value="TIGR02444 family protein"/>
    <property type="match status" value="1"/>
</dbReference>
<dbReference type="EMBL" id="UNOZ01000002">
    <property type="protein sequence ID" value="SYX88096.1"/>
    <property type="molecule type" value="Genomic_DNA"/>
</dbReference>
<evidence type="ECO:0000313" key="2">
    <source>
        <dbReference type="Proteomes" id="UP000263595"/>
    </source>
</evidence>
<reference evidence="2" key="1">
    <citation type="submission" date="2018-08" db="EMBL/GenBank/DDBJ databases">
        <authorList>
            <person name="Blom J."/>
        </authorList>
    </citation>
    <scope>NUCLEOTIDE SEQUENCE [LARGE SCALE GENOMIC DNA]</scope>
    <source>
        <strain evidence="2">CCOS 865</strain>
    </source>
</reference>
<keyword evidence="2" id="KW-1185">Reference proteome</keyword>
<gene>
    <name evidence="1" type="ORF">CCOS865_00317</name>
</gene>
<dbReference type="Pfam" id="PF09523">
    <property type="entry name" value="DUF2390"/>
    <property type="match status" value="1"/>
</dbReference>
<dbReference type="Proteomes" id="UP000263595">
    <property type="component" value="Unassembled WGS sequence"/>
</dbReference>
<dbReference type="OrthoDB" id="5795846at2"/>